<feature type="domain" description="Guanylate cyclase" evidence="4">
    <location>
        <begin position="338"/>
        <end position="462"/>
    </location>
</feature>
<feature type="domain" description="Guanylate cyclase" evidence="4">
    <location>
        <begin position="93"/>
        <end position="233"/>
    </location>
</feature>
<feature type="region of interest" description="Disordered" evidence="3">
    <location>
        <begin position="920"/>
        <end position="948"/>
    </location>
</feature>
<feature type="compositionally biased region" description="Polar residues" evidence="3">
    <location>
        <begin position="1178"/>
        <end position="1191"/>
    </location>
</feature>
<dbReference type="CDD" id="cd00177">
    <property type="entry name" value="START"/>
    <property type="match status" value="1"/>
</dbReference>
<dbReference type="CDD" id="cd07302">
    <property type="entry name" value="CHD"/>
    <property type="match status" value="2"/>
</dbReference>
<dbReference type="EMBL" id="BRYB01006430">
    <property type="protein sequence ID" value="GMI57404.1"/>
    <property type="molecule type" value="Genomic_DNA"/>
</dbReference>
<feature type="compositionally biased region" description="Acidic residues" evidence="3">
    <location>
        <begin position="1114"/>
        <end position="1127"/>
    </location>
</feature>
<comment type="caution">
    <text evidence="6">The sequence shown here is derived from an EMBL/GenBank/DDBJ whole genome shotgun (WGS) entry which is preliminary data.</text>
</comment>
<feature type="region of interest" description="Disordered" evidence="3">
    <location>
        <begin position="1285"/>
        <end position="1341"/>
    </location>
</feature>
<keyword evidence="7" id="KW-1185">Reference proteome</keyword>
<dbReference type="PROSITE" id="PS50848">
    <property type="entry name" value="START"/>
    <property type="match status" value="1"/>
</dbReference>
<dbReference type="Proteomes" id="UP001165060">
    <property type="component" value="Unassembled WGS sequence"/>
</dbReference>
<dbReference type="InterPro" id="IPR029787">
    <property type="entry name" value="Nucleotide_cyclase"/>
</dbReference>
<dbReference type="InterPro" id="IPR041664">
    <property type="entry name" value="AAA_16"/>
</dbReference>
<dbReference type="SMART" id="SM00028">
    <property type="entry name" value="TPR"/>
    <property type="match status" value="2"/>
</dbReference>
<keyword evidence="1" id="KW-0547">Nucleotide-binding</keyword>
<dbReference type="InterPro" id="IPR019734">
    <property type="entry name" value="TPR_rpt"/>
</dbReference>
<feature type="compositionally biased region" description="Basic and acidic residues" evidence="3">
    <location>
        <begin position="4717"/>
        <end position="4740"/>
    </location>
</feature>
<accession>A0ABQ6NCM0</accession>
<feature type="region of interest" description="Disordered" evidence="3">
    <location>
        <begin position="4392"/>
        <end position="4450"/>
    </location>
</feature>
<dbReference type="PROSITE" id="PS50125">
    <property type="entry name" value="GUANYLATE_CYCLASE_2"/>
    <property type="match status" value="2"/>
</dbReference>
<dbReference type="SUPFAM" id="SSF55961">
    <property type="entry name" value="Bet v1-like"/>
    <property type="match status" value="1"/>
</dbReference>
<sequence length="4740" mass="519530">MPFQKTTAASAQAQRDLVTHISTTANSMEALHAELLQLRPLAKLASAKKGRKDESNTGLSRLLCCFLPNMVVDHVNRGEFEMTPHYSLHPSSVLLFVDICGYTALAQALGSEGNQGTEKLSQSLDAFFNRAITSIYKAGGDVIKFCGDALLCVFESSTASGNSPRNPSIAACAACIEMQHQLRNFKAADGVVLDLKLMLGQGTVVGNYVCSQTFEHAEYLISGAPMRQIMEIDKTIMPGEIILSPEILAVVADVVKVKNSGPADAIRKVLLGVNSDQSQFGGAIAPQSNIIRFSDTDNDNLAPFLEAQILDQVREISYTWSRTSSYNDYTRNRLSRHDVCTTLFVNFSGSRFSSEDPQQALDLFQAVFQAIYNPCRQFQGTLRQFLQDDKGQVGILIFSGRESNTLAACRCALKIRETLLAMGINFGMGISTGKVFCGPVGDHSRCEMTWIGDSVNHAARLMVQGVKRINAILADKASVDAAASEILFDSIGALALKGKGMIQTFQVNGLKYRGSVLTEQQQETVDLSSPPQMFDNLASMHSAISLDWAVHNSTSKSVESGLKGMSLKTMGTKGSRGMVKSQPTSANFVDKEDKDQSLVLAQPGRTRATANTDISLADAPAPSAEPVPAAGQTEPDKPTMRYAICCTISVADSIDSDDMSLIRDTVVDFGGDISSINPFMNAAHNIFITVIFVVGALPSRQTGTMAHLTRKQTLLNFSSFLEHLCHDEHFSSDESPVKAVSAAAGPLAVSSKSLLSSLFISGEAAQESLEILTVSKDLRRVGENAIITITEDVLAMDDVSGGDGTMESIENSIRMRHEIAELKSTDHRRQGKGARIKKKLFNVVLGSHRALNPGMAMPVAFIRRFLNDKQLERCNEYLSSSCSPIISDFVERGVFVSNLTGVFSATSLIFMYIGLSGDTHTTGESSRTTRRGSVVSSATGGGRRTTRAKKTPTPFLIFKLARKAMEICEKELKKVHCDFLSASTVHTTLQLSFAARCAPEVATYLACRVNNAMSKAKVCDTFRCFVRHGEIPWRTGANGGVFPYGHIVRSIAHNMHATLNDTKFTGVFLQTDGVNADPSSSYRMLVNIKDTNFPVNRRLNLNSHKSMKAPVVPVEDEEDEDEADSPEEEKKKEGGEEKEKDASGAADDINTDSDDDYDSDKDLEDSPSTRARKLADTLSASPAVQSAAANNRKSRSGGRRGAVKNLMTVSDYKKEDANSLLRKQSVDDHGFNSVTRAHGHTDTAAVANKGALEAFGNIDIASDSTGANRGLVDDISENVLPGQVGVDSDALSGSKTSFDIPTPAKGRRSSNVFASPPTGILLSTKHDPLDPERESNGSFSGHKKRWVQCTDKLTPACRKVHSDSIVVGREGIQDILFQQAEALLISNATTITILEAKGGYGKSAIADSIMQLAKALKLTHVRVQSDEASMHDPWAPWKPIIGFLCTAAGMSAIDGIDPILDLLDVDSCERRRAGMWLEDILPSIWINKGFKSRNVSLASLSSEQSAGSNGPMMGVSQDLPRPKFEAFEAEEIEEIEEEEANMQASGMLSMKLELFDMLVRGLFAKVGSLVLVIEDLHWMDTSSWKLMRRICTISSGVMIVCTNRPVSKSQASDLAFVIANGHRCRKEVLKRLDAQDLLKMATNAFPTKQISNDFHERLVTVSRGFAFLASELLRQSKDDPSASILFRGIKELKNIMDSSLVYMGPSSPQSQGGTPRRNRNLLKKGSVMRGLLNSVSGAKPPPGEAPKIAFKLPTLRKGKKKKPDKMSVKHLISVFAGGKKAVGQAVRETSVFLGAKKRMSVDHHTRKNSLIELADKVSIGPTTSGLFEDAAFLDDNNKESHLDEWLAELRKEEYLSRDGEHDLSRELIHQHVMGATRSIEVAEDPYTQEESSMCDQFYSLIKTSEAGANVGWDRVSSLGGVDYYVTDDVSGYFKQSKSTTTSENCSPIECLGYIMGTLHMRTKYRIHMVSGSNVVTLNDHTHITKIDMRFPPPCYNRELVLSCTWKFLKKKSGRGDADSKASIIFVMQSVDHPSVPKVKNVARSTVKYAVYLLEPLESGLGTRITFMLSINPNGVISRSFIEGVLVDMSGGPAEIKEFFSHKDDAGLPLLQRLLQKRISVLSKTKRLLLGYAAVMGGAIEKAEDLILALETQNQRTQKGARSVVSLDSSFVYKELVELVKMGLLEGEIFDADDDSRTANMLTSMTPRHHTVAVNEGMTEQTMDLVTRSLDKGQEVKGAQMGTFTIRFKHKFVSECALRMLPREHFSMANSIAASLINKRIKVKKATGDARGDTHYHELARLYKNCGQLEQARLNFILAGSAAMRQGATKEASRMFFELIELSRLLDPNRKPLQGFHSLRHESAHCHYMLGLTLDSPVCKLLCFNEASLLLGSHEIPGTLEIKLSLYSTMLKWRVMPPDKRAKRAIVTSQKAVESNLKAKISQQQALLFKNNLEIFHYCNVMQVHFGSKSGLSDELLVGFAEISVCLTAQGNFKDSETYLAMIEPIVDVVDSPLSRACYLHARASLMCVTGNVIDSLRLYEECTALYYTVCGEFQRWYHATCEHCIALIQLGRLRVAKDICGACQDKCQYISEDGLVQKFAQLKLIILTRMGMFKKSIEEYSSLTEQGLDVKDHNSDIITNAELLLTGESTIALKADKIFTQRHTLSDQAGVAYTSAVLSAEQEGLSLGATAVAFCMQLEDGQEAKSSVLKILSSSLKGLKAPGNFVSWAHYETAYWGVSASTELYVRTLQEQTDDTANVITDQMMRNMRDWVDYLSTFDKFPVCAPWIKLCRARHRVLESMGKDVDGALQQLESASNKATKIGAVLAGAIIDVESAVVGRSMSMQMRASKCKQAIAKFEEMDASYELEQAVLTLVRLDPHSTEFRKLVEKVDSSGRRSNLSENTLSMKSGSVTKLDINFADVHNASEAPLVGRKDEFTLIMKAANGFRSMGDALVPPILIEGTAGMGKTALLKSVQMDLQKTMSNFFKIIRSETSDLEQNNPFYVWKRVFGELFMLNADNHNNEHYTFSLEERGNHNIPHHNKSELAAERADRESTLSQLIEWTGREETEMYHPLLNSVLPWNFKETDQTKELKGEMRSARTIEYLRAVLEGYAMQHKKLVFMFENIHWIDTASFELLLSCCDSTSIWFMLTSRSGVFGNVVENDEEEEEEHEEEQQEQPEQASSQDDGGASGRRSKDKSLVGSLPKAEVSGLISQTKSSMFKNLDAWSLVAAGSKSFKKTLGSGNVKPVEGIPASSSLLKKMKESGKARVMQNQEDPTNDVMAVNVGNSLTVMASAAISGKSGKAARNADKRSHRSFSSERGGERSERSHHAPPTPRSEVRKSLTGEIGKTKSSESTVQGAPDESAYSSGRSVASSSRIGASSRDETDLVEDDHERNLFWTLINEKCAICLVLGVIDRAALHEHICHLLDCASVSDELLNVVDRRAGGNLLYVHEFIGSMSDAGLLVRNGTKMTIESEDTLAVPERIEALISSRVDALQPSQQYLLRTAAAIGRQFMLSMLVHVHPNTDMLRTLERDIKELVRRRFLEFVGDSHDQLQFCHTYVQEAVYNSALVDTQKQIHRSCAQYFEIYFVEDLGPHFGSIAHHYFSAEEWQQAAHYSSLAATFALEQNMYESTIGLVETSLMLIDQLGKRYVPSNRFKNREKEQAHLHFQVATARFAAGNFGKSIFHYEKCIKLHGYHVINEYPWVRIEELSNKFILSAVAFQGVPHSLVTDQLAATDALMESNSIVSEAFLNLGTLYHLQGGSNMSSKHTSCLMKAAMFARKDGVATRALLKVLCGVVNIGMSQRWTRIVDYCLHESARLSAELDSTDCVGMNNCVVALKMAYHGDLSNCITKFGAGKQMCWESSQLDWWSMALICEAWAMFEVGKGWDAIGVFKYHLSDALSTRNFFVFERICTFLLPYLWELDTELSTSGQLVEGGDCYEEWSDYFSEQSAVMSNNTTSDKSRKAFRYHLDQYGTVVSSAGVLRLLRLNEYELAGMQALELAKSYHWPQDSVECLLMSLPTYQLVLSLTRLHAKQKLKVKDAVTACLDKWEKGYFLKFAEAVCKAFESSIYAEVSKPWACLCRALVLRVEDRLGKSIEKLETALKIASHHNMQSCLGYVYLSLANAEKQLRDAEEAGLGDGGGIMASVSVTRFSEQRSQLQDEASSSPGGEATEVRGADAPGSTVSGDQKLGGGVDGPRPSKKTDKLFNFIGLMGGGGGNIHDRGERALYVGHAKAACEISEQCGLVFVFYEANQVLHGHSALSPAGEHRDLSSSVPLSRASMRRWSGAINTDSAPTGAVTGDQSQMMSYDPSRVGSVAGSVRGSMRRRSEQSVPRGSGGDDDDLSPVMQPRLSGHDLLLPSPKFFGPGAADSVKKGSVAVAFSPVPGAGGGDESGDASASTSKRGSRRGSGLGIRGPLDTPGSAERSVRRGSGIGMGGGSSEAVRRLSSSVLAAESPGRGLGLGMVHSSNAEDVDAHGRNIMPPPKSEQKRNSIFSNGVDDAMDFQKLLNQQLHMVQGTLTHEQSDGGMHHAPNAVEDRRNRMFIPDGVEDIGDSPRRGSLMMRGASAKGGRAMGLLERGASQRGRGIGLGAPDLRTHADGMKPLVEDKRLSDPRGSQINAMLSRGQPEIDGEDGVGEGLVGERRISIESLGSGVRMPQSPGDDIRASLMKRQASNKSVRGFGLARGASVKGPGMRGKLATQKSVRQQMMDRHAAKQSEAMNERDRKLNGLE</sequence>
<feature type="domain" description="START" evidence="5">
    <location>
        <begin position="1911"/>
        <end position="2085"/>
    </location>
</feature>
<feature type="compositionally biased region" description="Basic residues" evidence="3">
    <location>
        <begin position="1192"/>
        <end position="1202"/>
    </location>
</feature>
<dbReference type="Gene3D" id="3.30.70.1230">
    <property type="entry name" value="Nucleotide cyclase"/>
    <property type="match status" value="2"/>
</dbReference>
<evidence type="ECO:0000259" key="4">
    <source>
        <dbReference type="PROSITE" id="PS50125"/>
    </source>
</evidence>
<feature type="region of interest" description="Disordered" evidence="3">
    <location>
        <begin position="3163"/>
        <end position="3203"/>
    </location>
</feature>
<feature type="compositionally biased region" description="Basic and acidic residues" evidence="3">
    <location>
        <begin position="3339"/>
        <end position="3354"/>
    </location>
</feature>
<feature type="compositionally biased region" description="Acidic residues" evidence="3">
    <location>
        <begin position="1149"/>
        <end position="1165"/>
    </location>
</feature>
<evidence type="ECO:0000313" key="6">
    <source>
        <dbReference type="EMBL" id="GMI57404.1"/>
    </source>
</evidence>
<evidence type="ECO:0000313" key="7">
    <source>
        <dbReference type="Proteomes" id="UP001165060"/>
    </source>
</evidence>
<dbReference type="InterPro" id="IPR027417">
    <property type="entry name" value="P-loop_NTPase"/>
</dbReference>
<feature type="compositionally biased region" description="Basic and acidic residues" evidence="3">
    <location>
        <begin position="3308"/>
        <end position="3331"/>
    </location>
</feature>
<feature type="compositionally biased region" description="Low complexity" evidence="3">
    <location>
        <begin position="920"/>
        <end position="938"/>
    </location>
</feature>
<reference evidence="6 7" key="1">
    <citation type="journal article" date="2023" name="Commun. Biol.">
        <title>Genome analysis of Parmales, the sister group of diatoms, reveals the evolutionary specialization of diatoms from phago-mixotrophs to photoautotrophs.</title>
        <authorList>
            <person name="Ban H."/>
            <person name="Sato S."/>
            <person name="Yoshikawa S."/>
            <person name="Yamada K."/>
            <person name="Nakamura Y."/>
            <person name="Ichinomiya M."/>
            <person name="Sato N."/>
            <person name="Blanc-Mathieu R."/>
            <person name="Endo H."/>
            <person name="Kuwata A."/>
            <person name="Ogata H."/>
        </authorList>
    </citation>
    <scope>NUCLEOTIDE SEQUENCE [LARGE SCALE GENOMIC DNA]</scope>
</reference>
<dbReference type="InterPro" id="IPR002913">
    <property type="entry name" value="START_lipid-bd_dom"/>
</dbReference>
<feature type="compositionally biased region" description="Basic and acidic residues" evidence="3">
    <location>
        <begin position="1128"/>
        <end position="1142"/>
    </location>
</feature>
<feature type="compositionally biased region" description="Polar residues" evidence="3">
    <location>
        <begin position="4164"/>
        <end position="4175"/>
    </location>
</feature>
<proteinExistence type="predicted"/>
<feature type="region of interest" description="Disordered" evidence="3">
    <location>
        <begin position="1104"/>
        <end position="1203"/>
    </location>
</feature>
<feature type="region of interest" description="Disordered" evidence="3">
    <location>
        <begin position="3300"/>
        <end position="3389"/>
    </location>
</feature>
<dbReference type="SUPFAM" id="SSF55073">
    <property type="entry name" value="Nucleotide cyclase"/>
    <property type="match status" value="2"/>
</dbReference>
<feature type="compositionally biased region" description="Low complexity" evidence="3">
    <location>
        <begin position="3366"/>
        <end position="3383"/>
    </location>
</feature>
<feature type="region of interest" description="Disordered" evidence="3">
    <location>
        <begin position="4685"/>
        <end position="4740"/>
    </location>
</feature>
<gene>
    <name evidence="6" type="ORF">TeGR_g9956</name>
</gene>
<feature type="compositionally biased region" description="Basic and acidic residues" evidence="3">
    <location>
        <begin position="1324"/>
        <end position="1335"/>
    </location>
</feature>
<keyword evidence="2" id="KW-0067">ATP-binding</keyword>
<evidence type="ECO:0000259" key="5">
    <source>
        <dbReference type="PROSITE" id="PS50848"/>
    </source>
</evidence>
<dbReference type="PANTHER" id="PTHR16305">
    <property type="entry name" value="TESTICULAR SOLUBLE ADENYLYL CYCLASE"/>
    <property type="match status" value="1"/>
</dbReference>
<dbReference type="InterPro" id="IPR001054">
    <property type="entry name" value="A/G_cyclase"/>
</dbReference>
<feature type="region of interest" description="Disordered" evidence="3">
    <location>
        <begin position="609"/>
        <end position="636"/>
    </location>
</feature>
<name>A0ABQ6NCM0_9STRA</name>
<protein>
    <recommendedName>
        <fullName evidence="8">Adenylate cyclase</fullName>
    </recommendedName>
</protein>
<dbReference type="PANTHER" id="PTHR16305:SF28">
    <property type="entry name" value="GUANYLATE CYCLASE DOMAIN-CONTAINING PROTEIN"/>
    <property type="match status" value="1"/>
</dbReference>
<organism evidence="6 7">
    <name type="scientific">Tetraparma gracilis</name>
    <dbReference type="NCBI Taxonomy" id="2962635"/>
    <lineage>
        <taxon>Eukaryota</taxon>
        <taxon>Sar</taxon>
        <taxon>Stramenopiles</taxon>
        <taxon>Ochrophyta</taxon>
        <taxon>Bolidophyceae</taxon>
        <taxon>Parmales</taxon>
        <taxon>Triparmaceae</taxon>
        <taxon>Tetraparma</taxon>
    </lineage>
</organism>
<dbReference type="InterPro" id="IPR023393">
    <property type="entry name" value="START-like_dom_sf"/>
</dbReference>
<feature type="compositionally biased region" description="Low complexity" evidence="3">
    <location>
        <begin position="617"/>
        <end position="630"/>
    </location>
</feature>
<evidence type="ECO:0008006" key="8">
    <source>
        <dbReference type="Google" id="ProtNLM"/>
    </source>
</evidence>
<evidence type="ECO:0000256" key="1">
    <source>
        <dbReference type="ARBA" id="ARBA00022741"/>
    </source>
</evidence>
<evidence type="ECO:0000256" key="2">
    <source>
        <dbReference type="ARBA" id="ARBA00022840"/>
    </source>
</evidence>
<dbReference type="Pfam" id="PF13191">
    <property type="entry name" value="AAA_16"/>
    <property type="match status" value="1"/>
</dbReference>
<feature type="region of interest" description="Disordered" evidence="3">
    <location>
        <begin position="4164"/>
        <end position="4209"/>
    </location>
</feature>
<dbReference type="Gene3D" id="3.30.530.20">
    <property type="match status" value="1"/>
</dbReference>
<feature type="region of interest" description="Disordered" evidence="3">
    <location>
        <begin position="4296"/>
        <end position="4363"/>
    </location>
</feature>
<dbReference type="SUPFAM" id="SSF52540">
    <property type="entry name" value="P-loop containing nucleoside triphosphate hydrolases"/>
    <property type="match status" value="1"/>
</dbReference>
<evidence type="ECO:0000256" key="3">
    <source>
        <dbReference type="SAM" id="MobiDB-lite"/>
    </source>
</evidence>
<feature type="compositionally biased region" description="Acidic residues" evidence="3">
    <location>
        <begin position="3163"/>
        <end position="3178"/>
    </location>
</feature>